<dbReference type="PANTHER" id="PTHR21402:SF10">
    <property type="entry name" value="U11_U12 SMALL NUCLEAR RIBONUCLEOPROTEIN 48 KDA PROTEIN"/>
    <property type="match status" value="1"/>
</dbReference>
<feature type="compositionally biased region" description="Basic and acidic residues" evidence="4">
    <location>
        <begin position="554"/>
        <end position="575"/>
    </location>
</feature>
<feature type="compositionally biased region" description="Basic and acidic residues" evidence="4">
    <location>
        <begin position="480"/>
        <end position="493"/>
    </location>
</feature>
<feature type="region of interest" description="Disordered" evidence="4">
    <location>
        <begin position="429"/>
        <end position="588"/>
    </location>
</feature>
<evidence type="ECO:0000256" key="2">
    <source>
        <dbReference type="ARBA" id="ARBA00022771"/>
    </source>
</evidence>
<keyword evidence="2" id="KW-0863">Zinc-finger</keyword>
<keyword evidence="1" id="KW-0479">Metal-binding</keyword>
<evidence type="ECO:0000256" key="3">
    <source>
        <dbReference type="ARBA" id="ARBA00022833"/>
    </source>
</evidence>
<dbReference type="OMA" id="MRYMIED"/>
<feature type="compositionally biased region" description="Basic and acidic residues" evidence="4">
    <location>
        <begin position="506"/>
        <end position="532"/>
    </location>
</feature>
<evidence type="ECO:0000313" key="7">
    <source>
        <dbReference type="Proteomes" id="UP000075243"/>
    </source>
</evidence>
<dbReference type="AlphaFoldDB" id="A0A151U5J7"/>
<organism evidence="6 7">
    <name type="scientific">Cajanus cajan</name>
    <name type="common">Pigeon pea</name>
    <name type="synonym">Cajanus indicus</name>
    <dbReference type="NCBI Taxonomy" id="3821"/>
    <lineage>
        <taxon>Eukaryota</taxon>
        <taxon>Viridiplantae</taxon>
        <taxon>Streptophyta</taxon>
        <taxon>Embryophyta</taxon>
        <taxon>Tracheophyta</taxon>
        <taxon>Spermatophyta</taxon>
        <taxon>Magnoliopsida</taxon>
        <taxon>eudicotyledons</taxon>
        <taxon>Gunneridae</taxon>
        <taxon>Pentapetalae</taxon>
        <taxon>rosids</taxon>
        <taxon>fabids</taxon>
        <taxon>Fabales</taxon>
        <taxon>Fabaceae</taxon>
        <taxon>Papilionoideae</taxon>
        <taxon>50 kb inversion clade</taxon>
        <taxon>NPAAA clade</taxon>
        <taxon>indigoferoid/millettioid clade</taxon>
        <taxon>Phaseoleae</taxon>
        <taxon>Cajanus</taxon>
    </lineage>
</organism>
<proteinExistence type="predicted"/>
<dbReference type="Proteomes" id="UP000075243">
    <property type="component" value="Chromosome 2"/>
</dbReference>
<evidence type="ECO:0000256" key="1">
    <source>
        <dbReference type="ARBA" id="ARBA00022723"/>
    </source>
</evidence>
<keyword evidence="7" id="KW-1185">Reference proteome</keyword>
<feature type="compositionally biased region" description="Basic and acidic residues" evidence="4">
    <location>
        <begin position="369"/>
        <end position="381"/>
    </location>
</feature>
<sequence>MNPCPSPNLSSTLSSLNNLIYLSNQILSLTPSPPTLNTNLIQCLFNPHHRLPPHSLFLHHLRCPSAPRPLPDLTHSLAYPQTLHNPPSDQLSFYLNSLSNFFYRHCPAVVPFSPAHALTQTATLTLPSFLSLQCTHTNATHAPILPSSYFSIARELDYWNDFPNSFSNSVTRAVSALGTADDRQLTDWIIANSPRYGVVIDTAMQCHVFRLCCVCLKSIIKEASVSAESQDSRVDCPVSYQALTWLASQVSILYGAINAKAFVLNFLKKCVMVGASVLLLFPLGNDSSKQESISVPQVAAAVAALHERSLFEQRIKGFWFSQQPSNYQLAAEHSYLSEKANEERTKRLDYEPLIDHDGLHRQQSSNQETSKKKTREELLAEERDYKRRRMSYRGKKANKSQSPLQAMRYMIEDFMEQIKQAGGFESPVKMSKETGLFPPKPPADIPMEANNSRKVNHDSPEVTISNARNYEEQSQTNCCDKSKSVEDDAFSRDHKQRKHEHHRSHYYREDQRDAERGKYHRDRPSTSSERHLSHGRSQEYSSHHNKQDYFSNRKKYDNSSRIRDRWQKDTHRSRNSDSFPKNAFSDRYHPSESLDICEDDISNNKCIKSDKLDDKESY</sequence>
<dbReference type="GO" id="GO:0008270">
    <property type="term" value="F:zinc ion binding"/>
    <property type="evidence" value="ECO:0007669"/>
    <property type="project" value="UniProtKB-KW"/>
</dbReference>
<dbReference type="Gramene" id="C.cajan_07070.t">
    <property type="protein sequence ID" value="C.cajan_07070.t"/>
    <property type="gene ID" value="C.cajan_07070"/>
</dbReference>
<dbReference type="InterPro" id="IPR022776">
    <property type="entry name" value="TRM13/UPF0224_CHHC_Znf_dom"/>
</dbReference>
<feature type="domain" description="CHHC U11-48K-type" evidence="5">
    <location>
        <begin position="40"/>
        <end position="67"/>
    </location>
</feature>
<reference evidence="6 7" key="1">
    <citation type="journal article" date="2012" name="Nat. Biotechnol.">
        <title>Draft genome sequence of pigeonpea (Cajanus cajan), an orphan legume crop of resource-poor farmers.</title>
        <authorList>
            <person name="Varshney R.K."/>
            <person name="Chen W."/>
            <person name="Li Y."/>
            <person name="Bharti A.K."/>
            <person name="Saxena R.K."/>
            <person name="Schlueter J.A."/>
            <person name="Donoghue M.T."/>
            <person name="Azam S."/>
            <person name="Fan G."/>
            <person name="Whaley A.M."/>
            <person name="Farmer A.D."/>
            <person name="Sheridan J."/>
            <person name="Iwata A."/>
            <person name="Tuteja R."/>
            <person name="Penmetsa R.V."/>
            <person name="Wu W."/>
            <person name="Upadhyaya H.D."/>
            <person name="Yang S.P."/>
            <person name="Shah T."/>
            <person name="Saxena K.B."/>
            <person name="Michael T."/>
            <person name="McCombie W.R."/>
            <person name="Yang B."/>
            <person name="Zhang G."/>
            <person name="Yang H."/>
            <person name="Wang J."/>
            <person name="Spillane C."/>
            <person name="Cook D.R."/>
            <person name="May G.D."/>
            <person name="Xu X."/>
            <person name="Jackson S.A."/>
        </authorList>
    </citation>
    <scope>NUCLEOTIDE SEQUENCE [LARGE SCALE GENOMIC DNA]</scope>
    <source>
        <strain evidence="7">cv. Asha</strain>
    </source>
</reference>
<dbReference type="InterPro" id="IPR051591">
    <property type="entry name" value="UPF0224_FAM112_RNA_Proc"/>
</dbReference>
<dbReference type="PROSITE" id="PS51800">
    <property type="entry name" value="ZF_CHHC_U11_48K"/>
    <property type="match status" value="1"/>
</dbReference>
<evidence type="ECO:0000259" key="5">
    <source>
        <dbReference type="PROSITE" id="PS51800"/>
    </source>
</evidence>
<feature type="compositionally biased region" description="Basic residues" evidence="4">
    <location>
        <begin position="494"/>
        <end position="505"/>
    </location>
</feature>
<accession>A0A151U5J7</accession>
<protein>
    <recommendedName>
        <fullName evidence="5">CHHC U11-48K-type domain-containing protein</fullName>
    </recommendedName>
</protein>
<dbReference type="EMBL" id="CM003604">
    <property type="protein sequence ID" value="KYP74585.1"/>
    <property type="molecule type" value="Genomic_DNA"/>
</dbReference>
<keyword evidence="3" id="KW-0862">Zinc</keyword>
<dbReference type="PANTHER" id="PTHR21402">
    <property type="entry name" value="GAMETOCYTE SPECIFIC FACTOR 1-RELATED"/>
    <property type="match status" value="1"/>
</dbReference>
<dbReference type="STRING" id="3821.A0A151U5J7"/>
<feature type="region of interest" description="Disordered" evidence="4">
    <location>
        <begin position="353"/>
        <end position="381"/>
    </location>
</feature>
<evidence type="ECO:0000256" key="4">
    <source>
        <dbReference type="SAM" id="MobiDB-lite"/>
    </source>
</evidence>
<feature type="compositionally biased region" description="Polar residues" evidence="4">
    <location>
        <begin position="462"/>
        <end position="479"/>
    </location>
</feature>
<evidence type="ECO:0000313" key="6">
    <source>
        <dbReference type="EMBL" id="KYP74585.1"/>
    </source>
</evidence>
<gene>
    <name evidence="6" type="ORF">KK1_007271</name>
</gene>
<name>A0A151U5J7_CAJCA</name>